<evidence type="ECO:0000313" key="2">
    <source>
        <dbReference type="Proteomes" id="UP001060507"/>
    </source>
</evidence>
<accession>A0A9P3UHK3</accession>
<gene>
    <name evidence="1" type="ORF">NUKP37_43480</name>
</gene>
<proteinExistence type="predicted"/>
<name>A0A9P3UHK3_KLEVA</name>
<sequence>MRPGAAGAGCDPVTYSGADHSADRICSYFNKLLKYRHLDNLKPPAKTRDYSAGVDTLWIVPPADKITPMLDRGYSH</sequence>
<dbReference type="AlphaFoldDB" id="A0A9P3UHK3"/>
<comment type="caution">
    <text evidence="1">The sequence shown here is derived from an EMBL/GenBank/DDBJ whole genome shotgun (WGS) entry which is preliminary data.</text>
</comment>
<organism evidence="1 2">
    <name type="scientific">Klebsiella variicola</name>
    <dbReference type="NCBI Taxonomy" id="244366"/>
    <lineage>
        <taxon>Bacteria</taxon>
        <taxon>Pseudomonadati</taxon>
        <taxon>Pseudomonadota</taxon>
        <taxon>Gammaproteobacteria</taxon>
        <taxon>Enterobacterales</taxon>
        <taxon>Enterobacteriaceae</taxon>
        <taxon>Klebsiella/Raoultella group</taxon>
        <taxon>Klebsiella</taxon>
        <taxon>Klebsiella pneumoniae complex</taxon>
    </lineage>
</organism>
<dbReference type="EMBL" id="BQTA01000017">
    <property type="protein sequence ID" value="GKK00921.1"/>
    <property type="molecule type" value="Genomic_DNA"/>
</dbReference>
<protein>
    <submittedName>
        <fullName evidence="1">Uncharacterized protein</fullName>
    </submittedName>
</protein>
<dbReference type="Proteomes" id="UP001060507">
    <property type="component" value="Unassembled WGS sequence"/>
</dbReference>
<reference evidence="1" key="1">
    <citation type="journal article" date="2022" name="J. Appl. Microbiol.">
        <title>PCR-based ORF typing of Klebsiella pneumoniae for rapid identification of global clones and transmission events.</title>
        <authorList>
            <person name="Nonogaki R."/>
            <person name="Iijima A."/>
            <person name="Kawamura K."/>
            <person name="Kayama S."/>
            <person name="Sugai M."/>
            <person name="Yagi T."/>
            <person name="Arakawa Y."/>
            <person name="Doi Y."/>
            <person name="Suzuki M."/>
        </authorList>
    </citation>
    <scope>NUCLEOTIDE SEQUENCE</scope>
    <source>
        <strain evidence="1">NUKP-37</strain>
    </source>
</reference>
<evidence type="ECO:0000313" key="1">
    <source>
        <dbReference type="EMBL" id="GKK00921.1"/>
    </source>
</evidence>